<feature type="compositionally biased region" description="Polar residues" evidence="5">
    <location>
        <begin position="458"/>
        <end position="472"/>
    </location>
</feature>
<dbReference type="EMBL" id="SACS01000009">
    <property type="protein sequence ID" value="RVU37446.1"/>
    <property type="molecule type" value="Genomic_DNA"/>
</dbReference>
<dbReference type="InterPro" id="IPR036188">
    <property type="entry name" value="FAD/NAD-bd_sf"/>
</dbReference>
<dbReference type="Gene3D" id="3.30.390.30">
    <property type="match status" value="1"/>
</dbReference>
<comment type="caution">
    <text evidence="8">The sequence shown here is derived from an EMBL/GenBank/DDBJ whole genome shotgun (WGS) entry which is preliminary data.</text>
</comment>
<evidence type="ECO:0000313" key="8">
    <source>
        <dbReference type="EMBL" id="RVU37446.1"/>
    </source>
</evidence>
<evidence type="ECO:0000256" key="5">
    <source>
        <dbReference type="SAM" id="MobiDB-lite"/>
    </source>
</evidence>
<comment type="cofactor">
    <cofactor evidence="1">
        <name>FAD</name>
        <dbReference type="ChEBI" id="CHEBI:57692"/>
    </cofactor>
</comment>
<organism evidence="8 9">
    <name type="scientific">Rheinheimera riviphila</name>
    <dbReference type="NCBI Taxonomy" id="1834037"/>
    <lineage>
        <taxon>Bacteria</taxon>
        <taxon>Pseudomonadati</taxon>
        <taxon>Pseudomonadota</taxon>
        <taxon>Gammaproteobacteria</taxon>
        <taxon>Chromatiales</taxon>
        <taxon>Chromatiaceae</taxon>
        <taxon>Rheinheimera</taxon>
    </lineage>
</organism>
<dbReference type="InterPro" id="IPR041575">
    <property type="entry name" value="Rubredoxin_C"/>
</dbReference>
<dbReference type="Gene3D" id="3.50.50.60">
    <property type="entry name" value="FAD/NAD(P)-binding domain"/>
    <property type="match status" value="2"/>
</dbReference>
<evidence type="ECO:0000259" key="6">
    <source>
        <dbReference type="Pfam" id="PF07992"/>
    </source>
</evidence>
<keyword evidence="3" id="KW-0285">Flavoprotein</keyword>
<dbReference type="RefSeq" id="WP_127698888.1">
    <property type="nucleotide sequence ID" value="NZ_SACS01000009.1"/>
</dbReference>
<dbReference type="PRINTS" id="PR00411">
    <property type="entry name" value="PNDRDTASEI"/>
</dbReference>
<evidence type="ECO:0000256" key="1">
    <source>
        <dbReference type="ARBA" id="ARBA00001974"/>
    </source>
</evidence>
<dbReference type="Proteomes" id="UP000283077">
    <property type="component" value="Unassembled WGS sequence"/>
</dbReference>
<dbReference type="SUPFAM" id="SSF51905">
    <property type="entry name" value="FAD/NAD(P)-binding domain"/>
    <property type="match status" value="1"/>
</dbReference>
<keyword evidence="9" id="KW-1185">Reference proteome</keyword>
<dbReference type="InterPro" id="IPR050260">
    <property type="entry name" value="FAD-bd_OxRdtase"/>
</dbReference>
<name>A0A437QSF1_9GAMM</name>
<gene>
    <name evidence="8" type="ORF">EOE67_09640</name>
</gene>
<evidence type="ECO:0000256" key="3">
    <source>
        <dbReference type="ARBA" id="ARBA00022630"/>
    </source>
</evidence>
<dbReference type="InterPro" id="IPR023753">
    <property type="entry name" value="FAD/NAD-binding_dom"/>
</dbReference>
<sequence length="479" mass="51765">MTLSNLHPTAGTPQTDYQLVIIGNGMACFALLSELIQQPNRPQRILVIGDEALPAYNRVLLSPVLAGELAPEQAMLEPLGWYQQHGIDLHLQDPVVLIDRVDRRVISQQGFCWTYQQLVFACGAKGSTPEYARQAVGTASNICHFRNWRDLTLLQQTAARFQPHDAQFKTVAKIEDSHKSGQAGIGVIGDTHKPGHAIVVGGGFLGLEAAEGLRKQGMQVCLLQRSPYLLNRQLDATAADLLASELRGRGLMILTGREIASLQHKTDGNVSAVILKDGRRLPCDLLVLALGISPNIQLAQLAGVKTNSGICVDSRLQSSDPAIFALGECSEFAGQTFGLLAPIRSQATVLAQVLTGGTATFTPDNTATALKISGIDLWSCGDIPTLLKDPTSFDQTAVYQDHQLGDYRKLWWQQGRLVGAVLYGDTSNSLFYGQLLQQAPIEDSHQIQGSHPTLLFRQPTTVSPTTDPNLSHSAGELAA</sequence>
<comment type="similarity">
    <text evidence="2">Belongs to the FAD-dependent oxidoreductase family.</text>
</comment>
<evidence type="ECO:0000256" key="2">
    <source>
        <dbReference type="ARBA" id="ARBA00006442"/>
    </source>
</evidence>
<dbReference type="Pfam" id="PF18267">
    <property type="entry name" value="Rubredoxin_C"/>
    <property type="match status" value="1"/>
</dbReference>
<proteinExistence type="inferred from homology"/>
<evidence type="ECO:0000259" key="7">
    <source>
        <dbReference type="Pfam" id="PF18267"/>
    </source>
</evidence>
<dbReference type="Pfam" id="PF07992">
    <property type="entry name" value="Pyr_redox_2"/>
    <property type="match status" value="1"/>
</dbReference>
<dbReference type="AlphaFoldDB" id="A0A437QSF1"/>
<feature type="domain" description="FAD/NAD(P)-binding" evidence="6">
    <location>
        <begin position="17"/>
        <end position="330"/>
    </location>
</feature>
<dbReference type="OrthoDB" id="9808980at2"/>
<dbReference type="InterPro" id="IPR016156">
    <property type="entry name" value="FAD/NAD-linked_Rdtase_dimer_sf"/>
</dbReference>
<dbReference type="PANTHER" id="PTHR43429:SF3">
    <property type="entry name" value="NITRITE REDUCTASE [NAD(P)H]"/>
    <property type="match status" value="1"/>
</dbReference>
<dbReference type="PANTHER" id="PTHR43429">
    <property type="entry name" value="PYRIDINE NUCLEOTIDE-DISULFIDE OXIDOREDUCTASE DOMAIN-CONTAINING"/>
    <property type="match status" value="1"/>
</dbReference>
<dbReference type="PRINTS" id="PR00368">
    <property type="entry name" value="FADPNR"/>
</dbReference>
<feature type="domain" description="NADH-rubredoxin oxidoreductase C-terminal" evidence="7">
    <location>
        <begin position="367"/>
        <end position="437"/>
    </location>
</feature>
<keyword evidence="4" id="KW-0274">FAD</keyword>
<evidence type="ECO:0000313" key="9">
    <source>
        <dbReference type="Proteomes" id="UP000283077"/>
    </source>
</evidence>
<accession>A0A437QSF1</accession>
<reference evidence="8 9" key="1">
    <citation type="submission" date="2019-01" db="EMBL/GenBank/DDBJ databases">
        <authorList>
            <person name="Chen W.-M."/>
        </authorList>
    </citation>
    <scope>NUCLEOTIDE SEQUENCE [LARGE SCALE GENOMIC DNA]</scope>
    <source>
        <strain evidence="8 9">KYPC3</strain>
    </source>
</reference>
<feature type="region of interest" description="Disordered" evidence="5">
    <location>
        <begin position="457"/>
        <end position="479"/>
    </location>
</feature>
<dbReference type="GO" id="GO:0016491">
    <property type="term" value="F:oxidoreductase activity"/>
    <property type="evidence" value="ECO:0007669"/>
    <property type="project" value="InterPro"/>
</dbReference>
<evidence type="ECO:0000256" key="4">
    <source>
        <dbReference type="ARBA" id="ARBA00022827"/>
    </source>
</evidence>
<protein>
    <submittedName>
        <fullName evidence="8">NAD(P)/FAD-dependent oxidoreductase</fullName>
    </submittedName>
</protein>